<feature type="compositionally biased region" description="Basic and acidic residues" evidence="1">
    <location>
        <begin position="25"/>
        <end position="43"/>
    </location>
</feature>
<dbReference type="AlphaFoldDB" id="A0AAD4XEW9"/>
<evidence type="ECO:0000256" key="1">
    <source>
        <dbReference type="SAM" id="MobiDB-lite"/>
    </source>
</evidence>
<proteinExistence type="predicted"/>
<organism evidence="2 3">
    <name type="scientific">Papaver atlanticum</name>
    <dbReference type="NCBI Taxonomy" id="357466"/>
    <lineage>
        <taxon>Eukaryota</taxon>
        <taxon>Viridiplantae</taxon>
        <taxon>Streptophyta</taxon>
        <taxon>Embryophyta</taxon>
        <taxon>Tracheophyta</taxon>
        <taxon>Spermatophyta</taxon>
        <taxon>Magnoliopsida</taxon>
        <taxon>Ranunculales</taxon>
        <taxon>Papaveraceae</taxon>
        <taxon>Papaveroideae</taxon>
        <taxon>Papaver</taxon>
    </lineage>
</organism>
<evidence type="ECO:0000313" key="3">
    <source>
        <dbReference type="Proteomes" id="UP001202328"/>
    </source>
</evidence>
<accession>A0AAD4XEW9</accession>
<dbReference type="Proteomes" id="UP001202328">
    <property type="component" value="Unassembled WGS sequence"/>
</dbReference>
<feature type="region of interest" description="Disordered" evidence="1">
    <location>
        <begin position="25"/>
        <end position="50"/>
    </location>
</feature>
<protein>
    <submittedName>
        <fullName evidence="2">Uncharacterized protein</fullName>
    </submittedName>
</protein>
<dbReference type="EMBL" id="JAJJMB010010520">
    <property type="protein sequence ID" value="KAI3908161.1"/>
    <property type="molecule type" value="Genomic_DNA"/>
</dbReference>
<gene>
    <name evidence="2" type="ORF">MKW98_029462</name>
</gene>
<name>A0AAD4XEW9_9MAGN</name>
<sequence>MIWNRNVEGLVILDVLEVTANWRDSRSQPPRRENWSEFPDSKRGMGHTDPSLMPVSSQFRSKRHMPLELWVCSQNIMRRLVVWTSYTSYQTVKKILLPTLHFSVTWVIEFMLELQNSMTGPYYSWYPVRFLKKEKLWWQITSNQCRKTAPYTLWSNRNSSYLFNSGATTAISSLKLMRYCITSAGQGSADGDADINKRYQSTLRFAATFFFRYSSSRKDILRLHKELTIIDENCFMSDNQLLPTTQMVTTIGSDDTRRSPGIIEQLQHRVTATSTERGKKRQHENDPVLAAKSTTEGIGSANLNLHRSPRLTQHIQTQPEICMDNKGAKGENDCCQIQMFLLHFEVENNTEAATF</sequence>
<reference evidence="2" key="1">
    <citation type="submission" date="2022-04" db="EMBL/GenBank/DDBJ databases">
        <title>A functionally conserved STORR gene fusion in Papaver species that diverged 16.8 million years ago.</title>
        <authorList>
            <person name="Catania T."/>
        </authorList>
    </citation>
    <scope>NUCLEOTIDE SEQUENCE</scope>
    <source>
        <strain evidence="2">S-188037</strain>
    </source>
</reference>
<comment type="caution">
    <text evidence="2">The sequence shown here is derived from an EMBL/GenBank/DDBJ whole genome shotgun (WGS) entry which is preliminary data.</text>
</comment>
<evidence type="ECO:0000313" key="2">
    <source>
        <dbReference type="EMBL" id="KAI3908161.1"/>
    </source>
</evidence>
<keyword evidence="3" id="KW-1185">Reference proteome</keyword>